<accession>B1ZIT3</accession>
<dbReference type="Pfam" id="PF02559">
    <property type="entry name" value="CarD_TRCF_RID"/>
    <property type="match status" value="1"/>
</dbReference>
<evidence type="ECO:0000256" key="8">
    <source>
        <dbReference type="ARBA" id="ARBA00023204"/>
    </source>
</evidence>
<dbReference type="SUPFAM" id="SSF143517">
    <property type="entry name" value="TRCF domain-like"/>
    <property type="match status" value="1"/>
</dbReference>
<dbReference type="Gene3D" id="3.30.2060.10">
    <property type="entry name" value="Penicillin-binding protein 1b domain"/>
    <property type="match status" value="1"/>
</dbReference>
<dbReference type="HOGENOM" id="CLU_005122_0_3_5"/>
<reference evidence="13" key="1">
    <citation type="submission" date="2008-04" db="EMBL/GenBank/DDBJ databases">
        <title>Complete sequence of chromosome of Methylobacterium populi BJ001.</title>
        <authorList>
            <consortium name="US DOE Joint Genome Institute"/>
            <person name="Copeland A."/>
            <person name="Lucas S."/>
            <person name="Lapidus A."/>
            <person name="Glavina del Rio T."/>
            <person name="Dalin E."/>
            <person name="Tice H."/>
            <person name="Bruce D."/>
            <person name="Goodwin L."/>
            <person name="Pitluck S."/>
            <person name="Chertkov O."/>
            <person name="Brettin T."/>
            <person name="Detter J.C."/>
            <person name="Han C."/>
            <person name="Kuske C.R."/>
            <person name="Schmutz J."/>
            <person name="Larimer F."/>
            <person name="Land M."/>
            <person name="Hauser L."/>
            <person name="Kyrpides N."/>
            <person name="Mikhailova N."/>
            <person name="Marx C."/>
            <person name="Richardson P."/>
        </authorList>
    </citation>
    <scope>NUCLEOTIDE SEQUENCE [LARGE SCALE GENOMIC DNA]</scope>
    <source>
        <strain evidence="13">BJ001</strain>
    </source>
</reference>
<keyword evidence="7 9" id="KW-0238">DNA-binding</keyword>
<dbReference type="KEGG" id="mpo:Mpop_4676"/>
<gene>
    <name evidence="9" type="primary">mfd</name>
    <name evidence="13" type="ordered locus">Mpop_4676</name>
</gene>
<keyword evidence="4 9" id="KW-0378">Hydrolase</keyword>
<keyword evidence="6 9" id="KW-0067">ATP-binding</keyword>
<comment type="similarity">
    <text evidence="9">In the N-terminal section; belongs to the UvrB family.</text>
</comment>
<dbReference type="Pfam" id="PF03461">
    <property type="entry name" value="TRCF"/>
    <property type="match status" value="1"/>
</dbReference>
<dbReference type="Pfam" id="PF17757">
    <property type="entry name" value="UvrB_inter"/>
    <property type="match status" value="1"/>
</dbReference>
<evidence type="ECO:0000259" key="11">
    <source>
        <dbReference type="PROSITE" id="PS51192"/>
    </source>
</evidence>
<evidence type="ECO:0000256" key="7">
    <source>
        <dbReference type="ARBA" id="ARBA00023125"/>
    </source>
</evidence>
<evidence type="ECO:0000256" key="10">
    <source>
        <dbReference type="SAM" id="MobiDB-lite"/>
    </source>
</evidence>
<keyword evidence="5" id="KW-0347">Helicase</keyword>
<comment type="subcellular location">
    <subcellularLocation>
        <location evidence="9">Cytoplasm</location>
    </subcellularLocation>
</comment>
<dbReference type="GO" id="GO:0003684">
    <property type="term" value="F:damaged DNA binding"/>
    <property type="evidence" value="ECO:0007669"/>
    <property type="project" value="InterPro"/>
</dbReference>
<dbReference type="InterPro" id="IPR027417">
    <property type="entry name" value="P-loop_NTPase"/>
</dbReference>
<dbReference type="HAMAP" id="MF_00969">
    <property type="entry name" value="TRCF"/>
    <property type="match status" value="1"/>
</dbReference>
<dbReference type="SMART" id="SM00487">
    <property type="entry name" value="DEXDc"/>
    <property type="match status" value="1"/>
</dbReference>
<protein>
    <recommendedName>
        <fullName evidence="9">Transcription-repair-coupling factor</fullName>
        <shortName evidence="9">TRCF</shortName>
        <ecNumber evidence="9">3.6.4.-</ecNumber>
    </recommendedName>
</protein>
<dbReference type="InterPro" id="IPR011545">
    <property type="entry name" value="DEAD/DEAH_box_helicase_dom"/>
</dbReference>
<dbReference type="SMART" id="SM00490">
    <property type="entry name" value="HELICc"/>
    <property type="match status" value="1"/>
</dbReference>
<evidence type="ECO:0000313" key="13">
    <source>
        <dbReference type="EMBL" id="ACB82772.1"/>
    </source>
</evidence>
<name>B1ZIT3_METPB</name>
<dbReference type="RefSeq" id="WP_012456371.1">
    <property type="nucleotide sequence ID" value="NC_010725.1"/>
</dbReference>
<dbReference type="InterPro" id="IPR014001">
    <property type="entry name" value="Helicase_ATP-bd"/>
</dbReference>
<dbReference type="NCBIfam" id="TIGR00580">
    <property type="entry name" value="mfd"/>
    <property type="match status" value="1"/>
</dbReference>
<dbReference type="PANTHER" id="PTHR47964:SF1">
    <property type="entry name" value="ATP-DEPENDENT DNA HELICASE HOMOLOG RECG, CHLOROPLASTIC"/>
    <property type="match status" value="1"/>
</dbReference>
<dbReference type="InterPro" id="IPR037235">
    <property type="entry name" value="TRCF-like_C_D7"/>
</dbReference>
<organism evidence="13 14">
    <name type="scientific">Methylorubrum populi (strain ATCC BAA-705 / NCIMB 13946 / BJ001)</name>
    <name type="common">Methylobacterium populi</name>
    <dbReference type="NCBI Taxonomy" id="441620"/>
    <lineage>
        <taxon>Bacteria</taxon>
        <taxon>Pseudomonadati</taxon>
        <taxon>Pseudomonadota</taxon>
        <taxon>Alphaproteobacteria</taxon>
        <taxon>Hyphomicrobiales</taxon>
        <taxon>Methylobacteriaceae</taxon>
        <taxon>Methylorubrum</taxon>
    </lineage>
</organism>
<dbReference type="EMBL" id="CP001029">
    <property type="protein sequence ID" value="ACB82772.1"/>
    <property type="molecule type" value="Genomic_DNA"/>
</dbReference>
<dbReference type="GO" id="GO:0000716">
    <property type="term" value="P:transcription-coupled nucleotide-excision repair, DNA damage recognition"/>
    <property type="evidence" value="ECO:0007669"/>
    <property type="project" value="UniProtKB-UniRule"/>
</dbReference>
<dbReference type="CDD" id="cd17991">
    <property type="entry name" value="DEXHc_TRCF"/>
    <property type="match status" value="1"/>
</dbReference>
<dbReference type="InterPro" id="IPR041471">
    <property type="entry name" value="UvrB_inter"/>
</dbReference>
<dbReference type="Proteomes" id="UP000007136">
    <property type="component" value="Chromosome"/>
</dbReference>
<dbReference type="OrthoDB" id="9804325at2"/>
<evidence type="ECO:0000256" key="2">
    <source>
        <dbReference type="ARBA" id="ARBA00022741"/>
    </source>
</evidence>
<keyword evidence="2 9" id="KW-0547">Nucleotide-binding</keyword>
<dbReference type="eggNOG" id="COG1197">
    <property type="taxonomic scope" value="Bacteria"/>
</dbReference>
<dbReference type="InterPro" id="IPR036101">
    <property type="entry name" value="CarD-like/TRCF_RID_sf"/>
</dbReference>
<dbReference type="STRING" id="441620.Mpop_4676"/>
<dbReference type="PROSITE" id="PS51194">
    <property type="entry name" value="HELICASE_CTER"/>
    <property type="match status" value="1"/>
</dbReference>
<evidence type="ECO:0000256" key="4">
    <source>
        <dbReference type="ARBA" id="ARBA00022801"/>
    </source>
</evidence>
<evidence type="ECO:0000256" key="9">
    <source>
        <dbReference type="HAMAP-Rule" id="MF_00969"/>
    </source>
</evidence>
<proteinExistence type="inferred from homology"/>
<dbReference type="SMART" id="SM00982">
    <property type="entry name" value="TRCF"/>
    <property type="match status" value="1"/>
</dbReference>
<dbReference type="InterPro" id="IPR004576">
    <property type="entry name" value="Mfd"/>
</dbReference>
<evidence type="ECO:0000256" key="6">
    <source>
        <dbReference type="ARBA" id="ARBA00022840"/>
    </source>
</evidence>
<evidence type="ECO:0000259" key="12">
    <source>
        <dbReference type="PROSITE" id="PS51194"/>
    </source>
</evidence>
<evidence type="ECO:0000256" key="1">
    <source>
        <dbReference type="ARBA" id="ARBA00022490"/>
    </source>
</evidence>
<dbReference type="SMART" id="SM01058">
    <property type="entry name" value="CarD_TRCF"/>
    <property type="match status" value="1"/>
</dbReference>
<dbReference type="GO" id="GO:0003678">
    <property type="term" value="F:DNA helicase activity"/>
    <property type="evidence" value="ECO:0007669"/>
    <property type="project" value="TreeGrafter"/>
</dbReference>
<keyword evidence="8 9" id="KW-0234">DNA repair</keyword>
<dbReference type="GO" id="GO:0016787">
    <property type="term" value="F:hydrolase activity"/>
    <property type="evidence" value="ECO:0007669"/>
    <property type="project" value="UniProtKB-KW"/>
</dbReference>
<dbReference type="PANTHER" id="PTHR47964">
    <property type="entry name" value="ATP-DEPENDENT DNA HELICASE HOMOLOG RECG, CHLOROPLASTIC"/>
    <property type="match status" value="1"/>
</dbReference>
<dbReference type="InterPro" id="IPR047112">
    <property type="entry name" value="RecG/Mfd"/>
</dbReference>
<feature type="domain" description="Helicase ATP-binding" evidence="11">
    <location>
        <begin position="664"/>
        <end position="825"/>
    </location>
</feature>
<dbReference type="InterPro" id="IPR003711">
    <property type="entry name" value="CarD-like/TRCF_RID"/>
</dbReference>
<dbReference type="GO" id="GO:0005737">
    <property type="term" value="C:cytoplasm"/>
    <property type="evidence" value="ECO:0007669"/>
    <property type="project" value="UniProtKB-SubCell"/>
</dbReference>
<dbReference type="InterPro" id="IPR001650">
    <property type="entry name" value="Helicase_C-like"/>
</dbReference>
<dbReference type="Gene3D" id="2.40.10.170">
    <property type="match status" value="1"/>
</dbReference>
<evidence type="ECO:0000256" key="5">
    <source>
        <dbReference type="ARBA" id="ARBA00022806"/>
    </source>
</evidence>
<sequence>MAKPQPKPQSKPSAPKPQTARFALPKSAPLTKALDAIRRGDSPTLASVPDGFDALVAADLARALSSTFEGPAVLVHVARDSGRSNAFQNALKFVAPEIEAMSFPAWDCQPYDRVSPNAAIAAQRMTALSRLTRSRSSEEKPRILCTTVNALVQRVPPRARVAVETFSAAIGNVVPMDKVVAWVEANGFLRTGTVRDTGEYAVRGGILDLSPPGLPNPIRLDFFGDTLESIRAFDPETQRTVGSLRSLDLVPMSEVQLTTETIRRFRQGYLSSFGAATRDDRLYETVSEGRRYAGLEHWMPLFYDGLDTLFDYLGDVPMLFDPQVEEAAAERLSLIQDYFQAREAALKNPQSGVAPYKPLPPRALYLTPNEWKGKVEAGTVARLTPFAQPDSEERAVIDCGARAGRNFAPERADEAASVFDAAVAHIRDLQASGHHVILGSWSDGSRDRLCGVLTDHGLKKPIEINSFTAVNALKRGTDVAVAVWGLEAGFTLDKLAVVAEGDILGDRLVRQKRKSKRPQDIILEVQALQPGDLVVHADHGIGRFVGLKTVTAAGAPHDCLELQYAGGLLLLPVENIELLTRYGSEDSEVALDRLGGGAWQARKAKMKRRILEMAGELIKVAAARFVKPAPSLKAPEGLYEEFAARFAFQETEDQANAIDAVLDDLNAGRPMDRLVCGDVGFGKTEVALRAAFAAAISGKQVAVVVPTTLLARQHYRTFAERFKGLPINVAQLSRFVSAGDQRQTRAGLAEGKVDIVVGTHALLAKNVAFKDLGLIIVDEEQHFGVAHKERLKALQADVHVLTLSATPIPRTLQLAMTGVRELSIIATPPVDRLAVRTFVTPFDPLLIREALLRERYRGGQAFYVVPRIEDLAEVKRFLDQEMPEVTVAVAHGQMAAGQLEDVMTAFYEGKYDVLLSTTIVESGLDIPTANTLIVHRADMFGLAALYQLRGRVGRSKARAYALFTTPANRQLTAQAEQRLKVLQSLDTLGAGFQLASHDLDIRGAGNLLGDAQSGHIKEVGYELYQQMLEDAVTALKAGIEEPVEEAWSPTIALGAPVTIPEDYVEDLTVRLGLYRRLSTIENDAEMESFGAELIDRFGPLPPEVEQLLKIVTIKILCREANVEKVEAGPKGVVVHFRDKSFANPQGLAAMVVEQGSFAKVRPDMSVVFIRELDGIPKRLKETTQIMRGLVTIAKRAKKAA</sequence>
<evidence type="ECO:0000313" key="14">
    <source>
        <dbReference type="Proteomes" id="UP000007136"/>
    </source>
</evidence>
<comment type="similarity">
    <text evidence="9">In the C-terminal section; belongs to the helicase family. RecG subfamily.</text>
</comment>
<keyword evidence="1 9" id="KW-0963">Cytoplasm</keyword>
<feature type="region of interest" description="Disordered" evidence="10">
    <location>
        <begin position="1"/>
        <end position="25"/>
    </location>
</feature>
<dbReference type="Pfam" id="PF00270">
    <property type="entry name" value="DEAD"/>
    <property type="match status" value="1"/>
</dbReference>
<dbReference type="SUPFAM" id="SSF52540">
    <property type="entry name" value="P-loop containing nucleoside triphosphate hydrolases"/>
    <property type="match status" value="4"/>
</dbReference>
<dbReference type="InterPro" id="IPR005118">
    <property type="entry name" value="TRCF_C"/>
</dbReference>
<keyword evidence="3 9" id="KW-0227">DNA damage</keyword>
<dbReference type="Pfam" id="PF00271">
    <property type="entry name" value="Helicase_C"/>
    <property type="match status" value="1"/>
</dbReference>
<dbReference type="PROSITE" id="PS51192">
    <property type="entry name" value="HELICASE_ATP_BIND_1"/>
    <property type="match status" value="1"/>
</dbReference>
<dbReference type="SUPFAM" id="SSF141259">
    <property type="entry name" value="CarD-like"/>
    <property type="match status" value="1"/>
</dbReference>
<dbReference type="Gene3D" id="3.90.1150.50">
    <property type="entry name" value="Transcription-repair-coupling factor, D7 domain"/>
    <property type="match status" value="1"/>
</dbReference>
<comment type="function">
    <text evidence="9">Couples transcription and DNA repair by recognizing RNA polymerase (RNAP) stalled at DNA lesions. Mediates ATP-dependent release of RNAP and its truncated transcript from the DNA, and recruitment of nucleotide excision repair machinery to the damaged site.</text>
</comment>
<evidence type="ECO:0000256" key="3">
    <source>
        <dbReference type="ARBA" id="ARBA00022763"/>
    </source>
</evidence>
<dbReference type="GO" id="GO:0005524">
    <property type="term" value="F:ATP binding"/>
    <property type="evidence" value="ECO:0007669"/>
    <property type="project" value="UniProtKB-UniRule"/>
</dbReference>
<dbReference type="Gene3D" id="3.40.50.300">
    <property type="entry name" value="P-loop containing nucleotide triphosphate hydrolases"/>
    <property type="match status" value="2"/>
</dbReference>
<dbReference type="AlphaFoldDB" id="B1ZIT3"/>
<feature type="domain" description="Helicase C-terminal" evidence="12">
    <location>
        <begin position="846"/>
        <end position="1000"/>
    </location>
</feature>
<dbReference type="GO" id="GO:0006355">
    <property type="term" value="P:regulation of DNA-templated transcription"/>
    <property type="evidence" value="ECO:0007669"/>
    <property type="project" value="UniProtKB-UniRule"/>
</dbReference>
<dbReference type="Gene3D" id="3.40.50.11180">
    <property type="match status" value="1"/>
</dbReference>
<dbReference type="EC" id="3.6.4.-" evidence="9"/>